<proteinExistence type="inferred from homology"/>
<evidence type="ECO:0000256" key="3">
    <source>
        <dbReference type="SAM" id="Phobius"/>
    </source>
</evidence>
<dbReference type="GO" id="GO:0016405">
    <property type="term" value="F:CoA-ligase activity"/>
    <property type="evidence" value="ECO:0007669"/>
    <property type="project" value="TreeGrafter"/>
</dbReference>
<dbReference type="Gene3D" id="2.30.38.10">
    <property type="entry name" value="Luciferase, Domain 3"/>
    <property type="match status" value="1"/>
</dbReference>
<keyword evidence="3" id="KW-1133">Transmembrane helix</keyword>
<reference evidence="6" key="1">
    <citation type="submission" date="2013-08" db="EMBL/GenBank/DDBJ databases">
        <authorList>
            <person name="Mendez C."/>
            <person name="Richter M."/>
            <person name="Ferrer M."/>
            <person name="Sanchez J."/>
        </authorList>
    </citation>
    <scope>NUCLEOTIDE SEQUENCE</scope>
</reference>
<organism evidence="6">
    <name type="scientific">mine drainage metagenome</name>
    <dbReference type="NCBI Taxonomy" id="410659"/>
    <lineage>
        <taxon>unclassified sequences</taxon>
        <taxon>metagenomes</taxon>
        <taxon>ecological metagenomes</taxon>
    </lineage>
</organism>
<dbReference type="Pfam" id="PF13193">
    <property type="entry name" value="AMP-binding_C"/>
    <property type="match status" value="1"/>
</dbReference>
<sequence length="339" mass="37006">MQAAAWGGMAEGHSVLAILPIFHGFGLGVCVNAAFMAGGKSILVPMFSAEIVAKLLRTKRPNLLVGVPTLYEALARAPSLSKADLSCLRATFSGADTLPRPVKERFEKLVAERGSRVKLLEGYGLTEAVTAIMAMPLTEYREGSIGIPFPDMLAKICRVGTEEALAPGEEGEICVSGPAVMLGYLDDPEATRATLRVHADGRTWLHTGDLGKMDADGFFYFTVRLKRMIKSSGFNVYPAQIEAVLYQHPLIAEACVVGVPDLAQMERVHAFVVLKDLAQANPDTETQLIEHCRARLIKWSCPREIEFRAELPKTRVGKIDYKVLVQEHTAQHDNQGYAG</sequence>
<evidence type="ECO:0000259" key="4">
    <source>
        <dbReference type="Pfam" id="PF00501"/>
    </source>
</evidence>
<dbReference type="EMBL" id="AUZY01008078">
    <property type="protein sequence ID" value="EQD47425.1"/>
    <property type="molecule type" value="Genomic_DNA"/>
</dbReference>
<comment type="similarity">
    <text evidence="1">Belongs to the ATP-dependent AMP-binding enzyme family.</text>
</comment>
<dbReference type="AlphaFoldDB" id="T1AZ84"/>
<name>T1AZ84_9ZZZZ</name>
<reference evidence="6" key="2">
    <citation type="journal article" date="2014" name="ISME J.">
        <title>Microbial stratification in low pH oxic and suboxic macroscopic growths along an acid mine drainage.</title>
        <authorList>
            <person name="Mendez-Garcia C."/>
            <person name="Mesa V."/>
            <person name="Sprenger R.R."/>
            <person name="Richter M."/>
            <person name="Diez M.S."/>
            <person name="Solano J."/>
            <person name="Bargiela R."/>
            <person name="Golyshina O.V."/>
            <person name="Manteca A."/>
            <person name="Ramos J.L."/>
            <person name="Gallego J.R."/>
            <person name="Llorente I."/>
            <person name="Martins Dos Santos V.A."/>
            <person name="Jensen O.N."/>
            <person name="Pelaez A.I."/>
            <person name="Sanchez J."/>
            <person name="Ferrer M."/>
        </authorList>
    </citation>
    <scope>NUCLEOTIDE SEQUENCE</scope>
</reference>
<dbReference type="InterPro" id="IPR045851">
    <property type="entry name" value="AMP-bd_C_sf"/>
</dbReference>
<evidence type="ECO:0000313" key="6">
    <source>
        <dbReference type="EMBL" id="EQD47425.1"/>
    </source>
</evidence>
<protein>
    <submittedName>
        <fullName evidence="6">Long-chain-fatty-acid--CoA ligase</fullName>
    </submittedName>
</protein>
<keyword evidence="3" id="KW-0472">Membrane</keyword>
<feature type="domain" description="AMP-dependent synthetase/ligase" evidence="4">
    <location>
        <begin position="9"/>
        <end position="185"/>
    </location>
</feature>
<dbReference type="Gene3D" id="3.40.50.980">
    <property type="match status" value="1"/>
</dbReference>
<dbReference type="InterPro" id="IPR025110">
    <property type="entry name" value="AMP-bd_C"/>
</dbReference>
<keyword evidence="2 6" id="KW-0436">Ligase</keyword>
<feature type="domain" description="AMP-binding enzyme C-terminal" evidence="5">
    <location>
        <begin position="240"/>
        <end position="318"/>
    </location>
</feature>
<dbReference type="InterPro" id="IPR000873">
    <property type="entry name" value="AMP-dep_synth/lig_dom"/>
</dbReference>
<feature type="transmembrane region" description="Helical" evidence="3">
    <location>
        <begin position="15"/>
        <end position="37"/>
    </location>
</feature>
<evidence type="ECO:0000256" key="1">
    <source>
        <dbReference type="ARBA" id="ARBA00006432"/>
    </source>
</evidence>
<dbReference type="Pfam" id="PF00501">
    <property type="entry name" value="AMP-binding"/>
    <property type="match status" value="1"/>
</dbReference>
<accession>T1AZ84</accession>
<keyword evidence="3" id="KW-0812">Transmembrane</keyword>
<dbReference type="Gene3D" id="3.30.300.30">
    <property type="match status" value="1"/>
</dbReference>
<dbReference type="SUPFAM" id="SSF56801">
    <property type="entry name" value="Acetyl-CoA synthetase-like"/>
    <property type="match status" value="1"/>
</dbReference>
<dbReference type="PANTHER" id="PTHR24096:SF149">
    <property type="entry name" value="AMP-BINDING DOMAIN-CONTAINING PROTEIN-RELATED"/>
    <property type="match status" value="1"/>
</dbReference>
<evidence type="ECO:0000259" key="5">
    <source>
        <dbReference type="Pfam" id="PF13193"/>
    </source>
</evidence>
<gene>
    <name evidence="6" type="ORF">B1B_12346</name>
</gene>
<dbReference type="PANTHER" id="PTHR24096">
    <property type="entry name" value="LONG-CHAIN-FATTY-ACID--COA LIGASE"/>
    <property type="match status" value="1"/>
</dbReference>
<comment type="caution">
    <text evidence="6">The sequence shown here is derived from an EMBL/GenBank/DDBJ whole genome shotgun (WGS) entry which is preliminary data.</text>
</comment>
<evidence type="ECO:0000256" key="2">
    <source>
        <dbReference type="ARBA" id="ARBA00022598"/>
    </source>
</evidence>